<dbReference type="InterPro" id="IPR011010">
    <property type="entry name" value="DNA_brk_join_enz"/>
</dbReference>
<proteinExistence type="inferred from homology"/>
<dbReference type="GO" id="GO:0006310">
    <property type="term" value="P:DNA recombination"/>
    <property type="evidence" value="ECO:0007669"/>
    <property type="project" value="UniProtKB-KW"/>
</dbReference>
<dbReference type="InterPro" id="IPR044068">
    <property type="entry name" value="CB"/>
</dbReference>
<dbReference type="Proteomes" id="UP000522333">
    <property type="component" value="Unassembled WGS sequence"/>
</dbReference>
<dbReference type="SUPFAM" id="SSF56349">
    <property type="entry name" value="DNA breaking-rejoining enzymes"/>
    <property type="match status" value="1"/>
</dbReference>
<feature type="domain" description="Core-binding (CB)" evidence="7">
    <location>
        <begin position="92"/>
        <end position="170"/>
    </location>
</feature>
<evidence type="ECO:0000256" key="4">
    <source>
        <dbReference type="ARBA" id="ARBA00023172"/>
    </source>
</evidence>
<dbReference type="InterPro" id="IPR050808">
    <property type="entry name" value="Phage_Integrase"/>
</dbReference>
<dbReference type="CDD" id="cd00796">
    <property type="entry name" value="INT_Rci_Hp1_C"/>
    <property type="match status" value="1"/>
</dbReference>
<evidence type="ECO:0000256" key="2">
    <source>
        <dbReference type="ARBA" id="ARBA00022908"/>
    </source>
</evidence>
<dbReference type="AlphaFoldDB" id="A0A848CAF6"/>
<dbReference type="EMBL" id="JABAFY010000008">
    <property type="protein sequence ID" value="NME51625.1"/>
    <property type="molecule type" value="Genomic_DNA"/>
</dbReference>
<keyword evidence="3 5" id="KW-0238">DNA-binding</keyword>
<dbReference type="InterPro" id="IPR010998">
    <property type="entry name" value="Integrase_recombinase_N"/>
</dbReference>
<dbReference type="InterPro" id="IPR002104">
    <property type="entry name" value="Integrase_catalytic"/>
</dbReference>
<gene>
    <name evidence="8" type="ORF">HF854_03550</name>
</gene>
<organism evidence="8 9">
    <name type="scientific">Desulfovibrio piger</name>
    <dbReference type="NCBI Taxonomy" id="901"/>
    <lineage>
        <taxon>Bacteria</taxon>
        <taxon>Pseudomonadati</taxon>
        <taxon>Thermodesulfobacteriota</taxon>
        <taxon>Desulfovibrionia</taxon>
        <taxon>Desulfovibrionales</taxon>
        <taxon>Desulfovibrionaceae</taxon>
        <taxon>Desulfovibrio</taxon>
    </lineage>
</organism>
<feature type="domain" description="Tyr recombinase" evidence="6">
    <location>
        <begin position="190"/>
        <end position="369"/>
    </location>
</feature>
<dbReference type="InterPro" id="IPR013762">
    <property type="entry name" value="Integrase-like_cat_sf"/>
</dbReference>
<comment type="caution">
    <text evidence="8">The sequence shown here is derived from an EMBL/GenBank/DDBJ whole genome shotgun (WGS) entry which is preliminary data.</text>
</comment>
<dbReference type="PANTHER" id="PTHR30629:SF2">
    <property type="entry name" value="PROPHAGE INTEGRASE INTS-RELATED"/>
    <property type="match status" value="1"/>
</dbReference>
<accession>A0A848CAF6</accession>
<keyword evidence="2" id="KW-0229">DNA integration</keyword>
<dbReference type="Pfam" id="PF00589">
    <property type="entry name" value="Phage_integrase"/>
    <property type="match status" value="1"/>
</dbReference>
<evidence type="ECO:0000256" key="3">
    <source>
        <dbReference type="ARBA" id="ARBA00023125"/>
    </source>
</evidence>
<dbReference type="RefSeq" id="WP_168935044.1">
    <property type="nucleotide sequence ID" value="NZ_CBCSRS010000001.1"/>
</dbReference>
<keyword evidence="4" id="KW-0233">DNA recombination</keyword>
<dbReference type="GO" id="GO:0003677">
    <property type="term" value="F:DNA binding"/>
    <property type="evidence" value="ECO:0007669"/>
    <property type="project" value="UniProtKB-UniRule"/>
</dbReference>
<evidence type="ECO:0000259" key="6">
    <source>
        <dbReference type="PROSITE" id="PS51898"/>
    </source>
</evidence>
<evidence type="ECO:0000313" key="9">
    <source>
        <dbReference type="Proteomes" id="UP000522333"/>
    </source>
</evidence>
<dbReference type="PANTHER" id="PTHR30629">
    <property type="entry name" value="PROPHAGE INTEGRASE"/>
    <property type="match status" value="1"/>
</dbReference>
<evidence type="ECO:0000256" key="5">
    <source>
        <dbReference type="PROSITE-ProRule" id="PRU01248"/>
    </source>
</evidence>
<dbReference type="PROSITE" id="PS51900">
    <property type="entry name" value="CB"/>
    <property type="match status" value="1"/>
</dbReference>
<dbReference type="PROSITE" id="PS51898">
    <property type="entry name" value="TYR_RECOMBINASE"/>
    <property type="match status" value="1"/>
</dbReference>
<comment type="similarity">
    <text evidence="1">Belongs to the 'phage' integrase family.</text>
</comment>
<evidence type="ECO:0000259" key="7">
    <source>
        <dbReference type="PROSITE" id="PS51900"/>
    </source>
</evidence>
<protein>
    <submittedName>
        <fullName evidence="8">Site-specific integrase</fullName>
    </submittedName>
</protein>
<dbReference type="GO" id="GO:0015074">
    <property type="term" value="P:DNA integration"/>
    <property type="evidence" value="ECO:0007669"/>
    <property type="project" value="UniProtKB-KW"/>
</dbReference>
<sequence>MATQKRRYHPKKWAGVYVYETSEMYNGAPDLCFYITFKSGRRLIWEKVGKISEGYGPDVAAEIRADRIKAIRHGEEVKTAKELRREQAEKDKPFAEIADAYFDIKGPTLKGLTTDRNRYLKHLKPLFGKRSVSKITPQMVEELRKSLSERKPATLWNTLELLRRIINFGVKTNRCPNLAFQIEMPVKDNEVIEHLTPEETRRFLDCARTWPARDVGNMLLLAFFTGMRRGEMFKLQDEDVAFDLKLIRLRDPKGRKTLSIGMSSLVEELLQEQMAWRDEHFPGSPYVFPGKNGEMRKDCTAVDRFRKAAGLPPKFRPFHGLRHHFAVSLANSGKFSMDMISEMLTHKNVDFTKKKYAQFLPETLAAASNAAADILSGQR</sequence>
<dbReference type="Gene3D" id="1.10.443.10">
    <property type="entry name" value="Intergrase catalytic core"/>
    <property type="match status" value="1"/>
</dbReference>
<evidence type="ECO:0000256" key="1">
    <source>
        <dbReference type="ARBA" id="ARBA00008857"/>
    </source>
</evidence>
<evidence type="ECO:0000313" key="8">
    <source>
        <dbReference type="EMBL" id="NME51625.1"/>
    </source>
</evidence>
<name>A0A848CAF6_9BACT</name>
<dbReference type="Gene3D" id="1.10.150.130">
    <property type="match status" value="1"/>
</dbReference>
<reference evidence="8 9" key="1">
    <citation type="submission" date="2020-04" db="EMBL/GenBank/DDBJ databases">
        <authorList>
            <person name="Hitch T.C.A."/>
            <person name="Wylensek D."/>
            <person name="Clavel T."/>
        </authorList>
    </citation>
    <scope>NUCLEOTIDE SEQUENCE [LARGE SCALE GENOMIC DNA]</scope>
    <source>
        <strain evidence="8 9">PG-251-APC-1</strain>
    </source>
</reference>